<dbReference type="Proteomes" id="UP000465866">
    <property type="component" value="Chromosome"/>
</dbReference>
<dbReference type="Pfam" id="PF08241">
    <property type="entry name" value="Methyltransf_11"/>
    <property type="match status" value="1"/>
</dbReference>
<evidence type="ECO:0000259" key="1">
    <source>
        <dbReference type="Pfam" id="PF08241"/>
    </source>
</evidence>
<feature type="domain" description="Methyltransferase type 11" evidence="1">
    <location>
        <begin position="58"/>
        <end position="147"/>
    </location>
</feature>
<dbReference type="GO" id="GO:0032259">
    <property type="term" value="P:methylation"/>
    <property type="evidence" value="ECO:0007669"/>
    <property type="project" value="UniProtKB-KW"/>
</dbReference>
<keyword evidence="3" id="KW-1185">Reference proteome</keyword>
<name>A0A7I7L155_9MYCO</name>
<evidence type="ECO:0000313" key="3">
    <source>
        <dbReference type="Proteomes" id="UP000465866"/>
    </source>
</evidence>
<dbReference type="AlphaFoldDB" id="A0A7I7L155"/>
<dbReference type="KEGG" id="mcoo:MCOO_33070"/>
<protein>
    <submittedName>
        <fullName evidence="2">SAM-dependent methyltransferase</fullName>
    </submittedName>
</protein>
<accession>A0A7I7L155</accession>
<gene>
    <name evidence="2" type="ORF">MCOO_33070</name>
</gene>
<keyword evidence="2" id="KW-0808">Transferase</keyword>
<dbReference type="CDD" id="cd02440">
    <property type="entry name" value="AdoMet_MTases"/>
    <property type="match status" value="1"/>
</dbReference>
<dbReference type="InterPro" id="IPR013216">
    <property type="entry name" value="Methyltransf_11"/>
</dbReference>
<dbReference type="GO" id="GO:0008757">
    <property type="term" value="F:S-adenosylmethionine-dependent methyltransferase activity"/>
    <property type="evidence" value="ECO:0007669"/>
    <property type="project" value="InterPro"/>
</dbReference>
<dbReference type="SUPFAM" id="SSF53335">
    <property type="entry name" value="S-adenosyl-L-methionine-dependent methyltransferases"/>
    <property type="match status" value="1"/>
</dbReference>
<dbReference type="RefSeq" id="WP_163777820.1">
    <property type="nucleotide sequence ID" value="NZ_AP022569.1"/>
</dbReference>
<proteinExistence type="predicted"/>
<reference evidence="2 3" key="1">
    <citation type="journal article" date="2019" name="Emerg. Microbes Infect.">
        <title>Comprehensive subspecies identification of 175 nontuberculous mycobacteria species based on 7547 genomic profiles.</title>
        <authorList>
            <person name="Matsumoto Y."/>
            <person name="Kinjo T."/>
            <person name="Motooka D."/>
            <person name="Nabeya D."/>
            <person name="Jung N."/>
            <person name="Uechi K."/>
            <person name="Horii T."/>
            <person name="Iida T."/>
            <person name="Fujita J."/>
            <person name="Nakamura S."/>
        </authorList>
    </citation>
    <scope>NUCLEOTIDE SEQUENCE [LARGE SCALE GENOMIC DNA]</scope>
    <source>
        <strain evidence="2 3">JCM 12404</strain>
    </source>
</reference>
<dbReference type="Gene3D" id="3.40.50.150">
    <property type="entry name" value="Vaccinia Virus protein VP39"/>
    <property type="match status" value="1"/>
</dbReference>
<sequence length="253" mass="27161">MSDAMDAEFDTVAEWTAQVAMDLGPDYYVPAGCRGSGSPAALDWLIDGMQLAPGATLLDCGAGVGGPAAYAARSRGTLPVLVEPEPGACRAATRLFDYPVLQAAGSTLPIADSSVDAAWALGVLCTTPQQQELLDELRRAVRPGGRIGLLVFVAQRDMSSSESEGNHFPRSSRLLGMVERASLRLEQWLSTANLPEMPATWTEQMDEIDRELNERYGDTEAWQVSERQSSRIGALLEEEALTGALLVLSRGAY</sequence>
<organism evidence="2 3">
    <name type="scientific">Mycobacterium cookii</name>
    <dbReference type="NCBI Taxonomy" id="1775"/>
    <lineage>
        <taxon>Bacteria</taxon>
        <taxon>Bacillati</taxon>
        <taxon>Actinomycetota</taxon>
        <taxon>Actinomycetes</taxon>
        <taxon>Mycobacteriales</taxon>
        <taxon>Mycobacteriaceae</taxon>
        <taxon>Mycobacterium</taxon>
    </lineage>
</organism>
<dbReference type="EMBL" id="AP022569">
    <property type="protein sequence ID" value="BBX47292.1"/>
    <property type="molecule type" value="Genomic_DNA"/>
</dbReference>
<evidence type="ECO:0000313" key="2">
    <source>
        <dbReference type="EMBL" id="BBX47292.1"/>
    </source>
</evidence>
<keyword evidence="2" id="KW-0489">Methyltransferase</keyword>
<dbReference type="InterPro" id="IPR029063">
    <property type="entry name" value="SAM-dependent_MTases_sf"/>
</dbReference>